<organism evidence="3 4">
    <name type="scientific">Periophthalmus magnuspinnatus</name>
    <dbReference type="NCBI Taxonomy" id="409849"/>
    <lineage>
        <taxon>Eukaryota</taxon>
        <taxon>Metazoa</taxon>
        <taxon>Chordata</taxon>
        <taxon>Craniata</taxon>
        <taxon>Vertebrata</taxon>
        <taxon>Euteleostomi</taxon>
        <taxon>Actinopterygii</taxon>
        <taxon>Neopterygii</taxon>
        <taxon>Teleostei</taxon>
        <taxon>Neoteleostei</taxon>
        <taxon>Acanthomorphata</taxon>
        <taxon>Gobiaria</taxon>
        <taxon>Gobiiformes</taxon>
        <taxon>Gobioidei</taxon>
        <taxon>Gobiidae</taxon>
        <taxon>Oxudercinae</taxon>
        <taxon>Periophthalmus</taxon>
    </lineage>
</organism>
<keyword evidence="4" id="KW-1185">Reference proteome</keyword>
<dbReference type="Proteomes" id="UP000261520">
    <property type="component" value="Unplaced"/>
</dbReference>
<accession>A0A3B3ZR67</accession>
<sequence>MCEEPGATLTVRLVRSFEYCNFRPVVFREVSLEQSVREFTQHVLKGNCKFESGKIFNTMKVIHQAHGAKTNDLVMSLDDQDKPFLQENQTLRDAGVSNETELAFFKKADYDTFKANPQQQNPSKKETSHCHMNGS</sequence>
<dbReference type="Ensembl" id="ENSPMGT00000007259.1">
    <property type="protein sequence ID" value="ENSPMGP00000006826.1"/>
    <property type="gene ID" value="ENSPMGG00000005703.1"/>
</dbReference>
<reference evidence="3" key="2">
    <citation type="submission" date="2025-09" db="UniProtKB">
        <authorList>
            <consortium name="Ensembl"/>
        </authorList>
    </citation>
    <scope>IDENTIFICATION</scope>
</reference>
<evidence type="ECO:0000313" key="3">
    <source>
        <dbReference type="Ensembl" id="ENSPMGP00000006826.1"/>
    </source>
</evidence>
<reference evidence="3" key="1">
    <citation type="submission" date="2025-08" db="UniProtKB">
        <authorList>
            <consortium name="Ensembl"/>
        </authorList>
    </citation>
    <scope>IDENTIFICATION</scope>
</reference>
<evidence type="ECO:0000313" key="4">
    <source>
        <dbReference type="Proteomes" id="UP000261520"/>
    </source>
</evidence>
<dbReference type="Pfam" id="PF10209">
    <property type="entry name" value="DUF2340"/>
    <property type="match status" value="1"/>
</dbReference>
<dbReference type="AlphaFoldDB" id="A0A3B3ZR67"/>
<comment type="similarity">
    <text evidence="1">Belongs to the UPF0538 family.</text>
</comment>
<dbReference type="PANTHER" id="PTHR18444">
    <property type="entry name" value="UPF0538 FAMILY MEMBER"/>
    <property type="match status" value="1"/>
</dbReference>
<dbReference type="STRING" id="409849.ENSPMGP00000006826"/>
<name>A0A3B3ZR67_9GOBI</name>
<evidence type="ECO:0000256" key="2">
    <source>
        <dbReference type="SAM" id="MobiDB-lite"/>
    </source>
</evidence>
<feature type="region of interest" description="Disordered" evidence="2">
    <location>
        <begin position="114"/>
        <end position="135"/>
    </location>
</feature>
<evidence type="ECO:0000256" key="1">
    <source>
        <dbReference type="ARBA" id="ARBA00007176"/>
    </source>
</evidence>
<proteinExistence type="inferred from homology"/>
<dbReference type="InterPro" id="IPR018794">
    <property type="entry name" value="UPF0538"/>
</dbReference>
<dbReference type="PANTHER" id="PTHR18444:SF9">
    <property type="entry name" value="UPF0538 PROTEIN C2ORF76"/>
    <property type="match status" value="1"/>
</dbReference>
<protein>
    <submittedName>
        <fullName evidence="3">Uncharacterized protein</fullName>
    </submittedName>
</protein>